<reference evidence="8 9" key="1">
    <citation type="submission" date="2018-12" db="EMBL/GenBank/DDBJ databases">
        <authorList>
            <person name="Yang Y."/>
        </authorList>
    </citation>
    <scope>NUCLEOTIDE SEQUENCE [LARGE SCALE GENOMIC DNA]</scope>
    <source>
        <strain evidence="8 9">GSF71</strain>
    </source>
</reference>
<dbReference type="GO" id="GO:0005509">
    <property type="term" value="F:calcium ion binding"/>
    <property type="evidence" value="ECO:0007669"/>
    <property type="project" value="InterPro"/>
</dbReference>
<evidence type="ECO:0000259" key="7">
    <source>
        <dbReference type="PROSITE" id="PS50268"/>
    </source>
</evidence>
<dbReference type="Proteomes" id="UP000280346">
    <property type="component" value="Unassembled WGS sequence"/>
</dbReference>
<evidence type="ECO:0000256" key="3">
    <source>
        <dbReference type="ARBA" id="ARBA00022729"/>
    </source>
</evidence>
<keyword evidence="5" id="KW-0106">Calcium</keyword>
<dbReference type="PRINTS" id="PR00313">
    <property type="entry name" value="CABNDNGRPT"/>
</dbReference>
<dbReference type="AlphaFoldDB" id="A0A433J5K4"/>
<dbReference type="Gene3D" id="2.60.40.3440">
    <property type="match status" value="1"/>
</dbReference>
<dbReference type="InterPro" id="IPR001343">
    <property type="entry name" value="Hemolysn_Ca-bd"/>
</dbReference>
<comment type="caution">
    <text evidence="8">The sequence shown here is derived from an EMBL/GenBank/DDBJ whole genome shotgun (WGS) entry which is preliminary data.</text>
</comment>
<feature type="domain" description="Cadherin" evidence="7">
    <location>
        <begin position="422"/>
        <end position="506"/>
    </location>
</feature>
<keyword evidence="3" id="KW-0732">Signal</keyword>
<dbReference type="SUPFAM" id="SSF141072">
    <property type="entry name" value="CalX-like"/>
    <property type="match status" value="1"/>
</dbReference>
<dbReference type="GO" id="GO:0007156">
    <property type="term" value="P:homophilic cell adhesion via plasma membrane adhesion molecules"/>
    <property type="evidence" value="ECO:0007669"/>
    <property type="project" value="InterPro"/>
</dbReference>
<dbReference type="Pfam" id="PF17963">
    <property type="entry name" value="Big_9"/>
    <property type="match status" value="1"/>
</dbReference>
<dbReference type="InterPro" id="IPR010221">
    <property type="entry name" value="VCBS_dom"/>
</dbReference>
<evidence type="ECO:0000256" key="6">
    <source>
        <dbReference type="SAM" id="MobiDB-lite"/>
    </source>
</evidence>
<accession>A0A433J5K4</accession>
<dbReference type="GO" id="GO:0016020">
    <property type="term" value="C:membrane"/>
    <property type="evidence" value="ECO:0007669"/>
    <property type="project" value="InterPro"/>
</dbReference>
<dbReference type="SUPFAM" id="SSF63829">
    <property type="entry name" value="Calcium-dependent phosphotriesterase"/>
    <property type="match status" value="1"/>
</dbReference>
<dbReference type="GO" id="GO:0005576">
    <property type="term" value="C:extracellular region"/>
    <property type="evidence" value="ECO:0007669"/>
    <property type="project" value="UniProtKB-SubCell"/>
</dbReference>
<dbReference type="InterPro" id="IPR038081">
    <property type="entry name" value="CalX-like_sf"/>
</dbReference>
<evidence type="ECO:0000256" key="4">
    <source>
        <dbReference type="ARBA" id="ARBA00022737"/>
    </source>
</evidence>
<dbReference type="SUPFAM" id="SSF51120">
    <property type="entry name" value="beta-Roll"/>
    <property type="match status" value="2"/>
</dbReference>
<comment type="subcellular location">
    <subcellularLocation>
        <location evidence="1">Secreted</location>
    </subcellularLocation>
</comment>
<dbReference type="PANTHER" id="PTHR38340:SF1">
    <property type="entry name" value="S-LAYER PROTEIN"/>
    <property type="match status" value="1"/>
</dbReference>
<keyword evidence="2" id="KW-0964">Secreted</keyword>
<dbReference type="PROSITE" id="PS50268">
    <property type="entry name" value="CADHERIN_2"/>
    <property type="match status" value="1"/>
</dbReference>
<organism evidence="8 9">
    <name type="scientific">Azospirillum doebereinerae</name>
    <dbReference type="NCBI Taxonomy" id="92933"/>
    <lineage>
        <taxon>Bacteria</taxon>
        <taxon>Pseudomonadati</taxon>
        <taxon>Pseudomonadota</taxon>
        <taxon>Alphaproteobacteria</taxon>
        <taxon>Rhodospirillales</taxon>
        <taxon>Azospirillaceae</taxon>
        <taxon>Azospirillum</taxon>
    </lineage>
</organism>
<keyword evidence="4" id="KW-0677">Repeat</keyword>
<evidence type="ECO:0000256" key="1">
    <source>
        <dbReference type="ARBA" id="ARBA00004613"/>
    </source>
</evidence>
<protein>
    <recommendedName>
        <fullName evidence="7">Cadherin domain-containing protein</fullName>
    </recommendedName>
</protein>
<dbReference type="EMBL" id="RZIJ01000016">
    <property type="protein sequence ID" value="RUQ67864.1"/>
    <property type="molecule type" value="Genomic_DNA"/>
</dbReference>
<keyword evidence="9" id="KW-1185">Reference proteome</keyword>
<evidence type="ECO:0000313" key="9">
    <source>
        <dbReference type="Proteomes" id="UP000280346"/>
    </source>
</evidence>
<dbReference type="Pfam" id="PF00353">
    <property type="entry name" value="HemolysinCabind"/>
    <property type="match status" value="3"/>
</dbReference>
<dbReference type="PROSITE" id="PS00330">
    <property type="entry name" value="HEMOLYSIN_CALCIUM"/>
    <property type="match status" value="3"/>
</dbReference>
<dbReference type="InterPro" id="IPR002126">
    <property type="entry name" value="Cadherin-like_dom"/>
</dbReference>
<dbReference type="InterPro" id="IPR050557">
    <property type="entry name" value="RTX_toxin/Mannuronan_C5-epim"/>
</dbReference>
<sequence>MAILWGGVGADTLTGGAEENTIGGGAGNDRLTGNNARDQIFGGDGNDTITGGGGNDYLEGGAGRDTFVLLPGDGWDYIGDFQAGAGGDVLDLTAWTGITDFGTLLALATSDGNDTILTFSPTASVRLAGVARSALTADNVTLAAGSGMPGENPDTPPPGGTLSLGPATVSVAEGSGGGTTNFLFTVTRSGDVSAAASVNWSTAGAGASAAGAADFVGDALPSGVVTFAAGQSTATIAVPVRADTGVETDEGFTVTLSAPSTGWTIAVGSANGLIVNDDAAGGNTPGQALTGTAARDELYGTAGNDTIVGGAGNDYMEGGAGSDRFVINAGDGWDAIGDFQAGSGGDVLDLRSWGLTSAAALLASATEDSGGTVLNLSSNTGVRLMGVSKASLTAANFQLAGSTNQPPVAHGQALTTDEDRSLSGQLSATDPESGSNGLSYSLVEGGAPQHGAVTINRDGSFTYTPGKDYFGADRFTFQVTDAGGLSSTESVALTVNRQRDDANAYFTAGGAIYRVSLDQPGGKPEAMSVLNAQAGSGGFGQMTVMGSTLFATTSNQTIRAFDLDNPSDTGRALAMPGRLSVSSDGKLYSFDGSRLYSYDPTQPETAPALVADVSAWGASQGYYLPPMNGYWSESSFLVSDNTLFFSAGPVTEMGFEFELCRLDLGTPGAEPVRTDLFPGTFQAQYYSSLATAANRSSPASFTEANGGVYFSAATQWAGRELLQVAAGNSLGGANLVDDLYEGWSQQERPWYGMQSSQPRGYYTETITNDSAPQNLTEAGGDLFFTASTPENGRELYRLDTDHPGATPTLVADLMPGSASSNPTNLMSTDTALYFSATTAAGQQFLRYDLASGQLVDMAVDWSGFGTDAANRPTNFVSAIT</sequence>
<evidence type="ECO:0000256" key="5">
    <source>
        <dbReference type="ARBA" id="ARBA00022837"/>
    </source>
</evidence>
<dbReference type="GO" id="GO:0007154">
    <property type="term" value="P:cell communication"/>
    <property type="evidence" value="ECO:0007669"/>
    <property type="project" value="InterPro"/>
</dbReference>
<dbReference type="SMART" id="SM00237">
    <property type="entry name" value="Calx_beta"/>
    <property type="match status" value="1"/>
</dbReference>
<dbReference type="OrthoDB" id="7296847at2"/>
<proteinExistence type="predicted"/>
<evidence type="ECO:0000256" key="2">
    <source>
        <dbReference type="ARBA" id="ARBA00022525"/>
    </source>
</evidence>
<dbReference type="InterPro" id="IPR011049">
    <property type="entry name" value="Serralysin-like_metalloprot_C"/>
</dbReference>
<dbReference type="Gene3D" id="2.60.40.2030">
    <property type="match status" value="1"/>
</dbReference>
<dbReference type="Gene3D" id="2.150.10.10">
    <property type="entry name" value="Serralysin-like metalloprotease, C-terminal"/>
    <property type="match status" value="1"/>
</dbReference>
<dbReference type="NCBIfam" id="TIGR01965">
    <property type="entry name" value="VCBS_repeat"/>
    <property type="match status" value="1"/>
</dbReference>
<feature type="region of interest" description="Disordered" evidence="6">
    <location>
        <begin position="401"/>
        <end position="438"/>
    </location>
</feature>
<dbReference type="PANTHER" id="PTHR38340">
    <property type="entry name" value="S-LAYER PROTEIN"/>
    <property type="match status" value="1"/>
</dbReference>
<feature type="compositionally biased region" description="Polar residues" evidence="6">
    <location>
        <begin position="422"/>
        <end position="438"/>
    </location>
</feature>
<dbReference type="RefSeq" id="WP_127000943.1">
    <property type="nucleotide sequence ID" value="NZ_JBNPXW010000014.1"/>
</dbReference>
<dbReference type="Pfam" id="PF03160">
    <property type="entry name" value="Calx-beta"/>
    <property type="match status" value="1"/>
</dbReference>
<dbReference type="InterPro" id="IPR018511">
    <property type="entry name" value="Hemolysin-typ_Ca-bd_CS"/>
</dbReference>
<name>A0A433J5K4_9PROT</name>
<gene>
    <name evidence="8" type="ORF">EJ913_19560</name>
</gene>
<evidence type="ECO:0000313" key="8">
    <source>
        <dbReference type="EMBL" id="RUQ67864.1"/>
    </source>
</evidence>
<dbReference type="InterPro" id="IPR003644">
    <property type="entry name" value="Calx_beta"/>
</dbReference>